<reference evidence="10 11" key="1">
    <citation type="submission" date="2020-08" db="EMBL/GenBank/DDBJ databases">
        <title>Genome public.</title>
        <authorList>
            <person name="Liu C."/>
            <person name="Sun Q."/>
        </authorList>
    </citation>
    <scope>NUCLEOTIDE SEQUENCE [LARGE SCALE GENOMIC DNA]</scope>
    <source>
        <strain evidence="10 11">NSJ-56</strain>
    </source>
</reference>
<feature type="binding site" evidence="7">
    <location>
        <begin position="342"/>
        <end position="349"/>
    </location>
    <ligand>
        <name>ATP</name>
        <dbReference type="ChEBI" id="CHEBI:30616"/>
    </ligand>
</feature>
<dbReference type="PROSITE" id="PS50828">
    <property type="entry name" value="SMR"/>
    <property type="match status" value="1"/>
</dbReference>
<organism evidence="10 11">
    <name type="scientific">Butyricimonas hominis</name>
    <dbReference type="NCBI Taxonomy" id="2763032"/>
    <lineage>
        <taxon>Bacteria</taxon>
        <taxon>Pseudomonadati</taxon>
        <taxon>Bacteroidota</taxon>
        <taxon>Bacteroidia</taxon>
        <taxon>Bacteroidales</taxon>
        <taxon>Odoribacteraceae</taxon>
        <taxon>Butyricimonas</taxon>
    </lineage>
</organism>
<keyword evidence="7" id="KW-0540">Nuclease</keyword>
<dbReference type="SMART" id="SM00533">
    <property type="entry name" value="MUTSd"/>
    <property type="match status" value="1"/>
</dbReference>
<proteinExistence type="inferred from homology"/>
<dbReference type="PIRSF" id="PIRSF005814">
    <property type="entry name" value="MutS_YshD"/>
    <property type="match status" value="1"/>
</dbReference>
<dbReference type="EC" id="3.1.-.-" evidence="7"/>
<dbReference type="NCBIfam" id="TIGR01069">
    <property type="entry name" value="mutS2"/>
    <property type="match status" value="1"/>
</dbReference>
<dbReference type="SUPFAM" id="SSF48334">
    <property type="entry name" value="DNA repair protein MutS, domain III"/>
    <property type="match status" value="1"/>
</dbReference>
<evidence type="ECO:0000256" key="3">
    <source>
        <dbReference type="ARBA" id="ARBA00022801"/>
    </source>
</evidence>
<evidence type="ECO:0000256" key="8">
    <source>
        <dbReference type="SAM" id="MobiDB-lite"/>
    </source>
</evidence>
<keyword evidence="5 7" id="KW-0694">RNA-binding</keyword>
<comment type="subunit">
    <text evidence="7">Homodimer. Binds to stalled ribosomes, contacting rRNA.</text>
</comment>
<keyword evidence="1 7" id="KW-0699">rRNA-binding</keyword>
<dbReference type="HAMAP" id="MF_00092">
    <property type="entry name" value="MutS2"/>
    <property type="match status" value="1"/>
</dbReference>
<evidence type="ECO:0000256" key="7">
    <source>
        <dbReference type="HAMAP-Rule" id="MF_00092"/>
    </source>
</evidence>
<dbReference type="InterPro" id="IPR045076">
    <property type="entry name" value="MutS"/>
</dbReference>
<dbReference type="SMART" id="SM00534">
    <property type="entry name" value="MUTSac"/>
    <property type="match status" value="1"/>
</dbReference>
<evidence type="ECO:0000256" key="4">
    <source>
        <dbReference type="ARBA" id="ARBA00022840"/>
    </source>
</evidence>
<keyword evidence="4 7" id="KW-0067">ATP-binding</keyword>
<keyword evidence="2 7" id="KW-0547">Nucleotide-binding</keyword>
<dbReference type="Pfam" id="PF00488">
    <property type="entry name" value="MutS_V"/>
    <property type="match status" value="1"/>
</dbReference>
<dbReference type="InterPro" id="IPR005747">
    <property type="entry name" value="MutS2"/>
</dbReference>
<dbReference type="SUPFAM" id="SSF160443">
    <property type="entry name" value="SMR domain-like"/>
    <property type="match status" value="1"/>
</dbReference>
<dbReference type="SUPFAM" id="SSF52540">
    <property type="entry name" value="P-loop containing nucleoside triphosphate hydrolases"/>
    <property type="match status" value="1"/>
</dbReference>
<dbReference type="Gene3D" id="3.30.1370.110">
    <property type="match status" value="1"/>
</dbReference>
<dbReference type="PANTHER" id="PTHR48466:SF2">
    <property type="entry name" value="OS10G0509000 PROTEIN"/>
    <property type="match status" value="1"/>
</dbReference>
<comment type="caution">
    <text evidence="10">The sequence shown here is derived from an EMBL/GenBank/DDBJ whole genome shotgun (WGS) entry which is preliminary data.</text>
</comment>
<dbReference type="InterPro" id="IPR027417">
    <property type="entry name" value="P-loop_NTPase"/>
</dbReference>
<dbReference type="RefSeq" id="WP_186976266.1">
    <property type="nucleotide sequence ID" value="NZ_JACOOH010000005.1"/>
</dbReference>
<dbReference type="EC" id="3.6.4.-" evidence="7"/>
<dbReference type="PANTHER" id="PTHR48466">
    <property type="entry name" value="OS10G0509000 PROTEIN-RELATED"/>
    <property type="match status" value="1"/>
</dbReference>
<feature type="region of interest" description="Disordered" evidence="8">
    <location>
        <begin position="643"/>
        <end position="669"/>
    </location>
</feature>
<accession>A0ABR7D390</accession>
<evidence type="ECO:0000313" key="11">
    <source>
        <dbReference type="Proteomes" id="UP000646484"/>
    </source>
</evidence>
<dbReference type="EMBL" id="JACOOH010000005">
    <property type="protein sequence ID" value="MBC5621825.1"/>
    <property type="molecule type" value="Genomic_DNA"/>
</dbReference>
<feature type="domain" description="Smr" evidence="9">
    <location>
        <begin position="750"/>
        <end position="825"/>
    </location>
</feature>
<evidence type="ECO:0000256" key="5">
    <source>
        <dbReference type="ARBA" id="ARBA00022884"/>
    </source>
</evidence>
<dbReference type="CDD" id="cd06503">
    <property type="entry name" value="ATP-synt_Fo_b"/>
    <property type="match status" value="1"/>
</dbReference>
<sequence>MVYPENFETKIKFDKIRQLISNNSLSDMGRELVDNITFSSDADWIRTSLSETAEFIRICQEEENFPVSYYHDARPFLARVRVEGLFLEINELVILKNSLESLNAITRFFNNKQEQYPSLVARAGDIRVFPYILQRLDSIVSKFGTIKDSASPALANIRHSITKKQSGISRRMQALLQKAQEEGWADKDTNISIRDGRMVIPVPAAYKRKINGIVHDESTTGKTSYIEPTEIIETNNEIRELQLEEKREITRILRQFADDIRPYIDDLIPAYDFMAFVDFVRSKALFAIRVNAIVPVFENRPEMLWYKAKHPLLYLSLKANGKEVIPLDIEINEEQRIVLISGPNAGGKSVCLQTAGLLQYMFQCGIPVPVEESSKFGIFRKILIDMGDEQSLENDLSTYSSHLVNMKNFVRYASDDTLILIDEFGTGTEPMLGGAIAEAILNALNQNQVKGVITTHYTNLKHFASSAPGIVNGAMLYDSHRMLPLFQLEIGKPGSSFAFEIAKKIGLPKEILDDAAGKIGEDRVNFDKHLKEILRDKRYWEEKRKRIHDNEKRLEEVLERYKKELDDASKLRKEIIKEAQEKAKEIISGANSTIERTIREIKESQAEKEQTKLAKAAFEEEKQRLLAEEQGEEERLQKKIEKLKNREKKRQERGKQPQTATPEQETRKTLALNKGDLVQLDNKAIGEIIEINDKSAVIALGGLMTTVKTERLTKVSNSVAKKITQSKPRQSTSSYLENISQKRMDFKPEIDVRGLRGDEALMKVAEFIDSAVMLNMKDLRILHGTGTGALRQIIRDYLRTNPVVGHCGDEHVQMGGSGITVVKLDI</sequence>
<comment type="function">
    <text evidence="7">Endonuclease that is involved in the suppression of homologous recombination and thus may have a key role in the control of bacterial genetic diversity.</text>
</comment>
<dbReference type="Gene3D" id="3.40.50.300">
    <property type="entry name" value="P-loop containing nucleotide triphosphate hydrolases"/>
    <property type="match status" value="1"/>
</dbReference>
<keyword evidence="7" id="KW-0255">Endonuclease</keyword>
<evidence type="ECO:0000256" key="1">
    <source>
        <dbReference type="ARBA" id="ARBA00022730"/>
    </source>
</evidence>
<comment type="similarity">
    <text evidence="7">Belongs to the DNA mismatch repair MutS family. MutS2 subfamily.</text>
</comment>
<protein>
    <recommendedName>
        <fullName evidence="7">Endonuclease MutS2</fullName>
        <ecNumber evidence="7">3.1.-.-</ecNumber>
    </recommendedName>
    <alternativeName>
        <fullName evidence="7">Ribosome-associated protein quality control-upstream factor</fullName>
        <shortName evidence="7">RQC-upstream factor</shortName>
        <shortName evidence="7">RqcU</shortName>
        <ecNumber evidence="7">3.6.4.-</ecNumber>
    </alternativeName>
</protein>
<evidence type="ECO:0000259" key="9">
    <source>
        <dbReference type="PROSITE" id="PS50828"/>
    </source>
</evidence>
<dbReference type="InterPro" id="IPR002625">
    <property type="entry name" value="Smr_dom"/>
</dbReference>
<keyword evidence="6 7" id="KW-0238">DNA-binding</keyword>
<dbReference type="Pfam" id="PF01713">
    <property type="entry name" value="Smr"/>
    <property type="match status" value="1"/>
</dbReference>
<evidence type="ECO:0000256" key="6">
    <source>
        <dbReference type="ARBA" id="ARBA00023125"/>
    </source>
</evidence>
<dbReference type="InterPro" id="IPR036187">
    <property type="entry name" value="DNA_mismatch_repair_MutS_sf"/>
</dbReference>
<evidence type="ECO:0000256" key="2">
    <source>
        <dbReference type="ARBA" id="ARBA00022741"/>
    </source>
</evidence>
<gene>
    <name evidence="7" type="primary">mutS2</name>
    <name evidence="7" type="synonym">rqcU</name>
    <name evidence="10" type="ORF">H8S64_12025</name>
</gene>
<dbReference type="InterPro" id="IPR036063">
    <property type="entry name" value="Smr_dom_sf"/>
</dbReference>
<keyword evidence="3 7" id="KW-0378">Hydrolase</keyword>
<name>A0ABR7D390_9BACT</name>
<comment type="function">
    <text evidence="7">Acts as a ribosome collision sensor, splitting the ribosome into its 2 subunits. Detects stalled/collided 70S ribosomes which it binds and splits by an ATP-hydrolysis driven conformational change. Acts upstream of the ribosome quality control system (RQC), a ribosome-associated complex that mediates the extraction of incompletely synthesized nascent chains from stalled ribosomes and their subsequent degradation. Probably generates substrates for RQC.</text>
</comment>
<dbReference type="InterPro" id="IPR000432">
    <property type="entry name" value="DNA_mismatch_repair_MutS_C"/>
</dbReference>
<dbReference type="Proteomes" id="UP000646484">
    <property type="component" value="Unassembled WGS sequence"/>
</dbReference>
<evidence type="ECO:0000313" key="10">
    <source>
        <dbReference type="EMBL" id="MBC5621825.1"/>
    </source>
</evidence>
<keyword evidence="11" id="KW-1185">Reference proteome</keyword>
<feature type="compositionally biased region" description="Basic and acidic residues" evidence="8">
    <location>
        <begin position="643"/>
        <end position="655"/>
    </location>
</feature>
<dbReference type="InterPro" id="IPR007696">
    <property type="entry name" value="DNA_mismatch_repair_MutS_core"/>
</dbReference>
<dbReference type="SMART" id="SM00463">
    <property type="entry name" value="SMR"/>
    <property type="match status" value="1"/>
</dbReference>